<sequence length="333" mass="38434">MPLFDGFRDLVTDMSNGIATLVRKLDPPDHERIADWGDQHHLYARQDIITGLMTIFDNIYYTPDPYVSSETARDLDISITHLKLVETGSYAPEHFAHRPAFFKPMPLGTLELLSIDRFDARTSELMKSLDEYWDEAENGGKCGGFTQARAVSDMFSCLFSMAERVPVGSDEEFTLQQWSGWVRRWPNRTVQDRKYTCPTGPKDSQNKCPIPWDVRYGDNWVRDDSHPHRTVILEHLVPPYEGLLRSEVLTIIGLMRERLSAQTLMDHKVAPIQIISCMNDYQARILQADFRHGRLTIYKSMLWSFAEQEERLENTSVFLLYFAAQPVGDTLTY</sequence>
<organism evidence="1 2">
    <name type="scientific">Aspergillus keveii</name>
    <dbReference type="NCBI Taxonomy" id="714993"/>
    <lineage>
        <taxon>Eukaryota</taxon>
        <taxon>Fungi</taxon>
        <taxon>Dikarya</taxon>
        <taxon>Ascomycota</taxon>
        <taxon>Pezizomycotina</taxon>
        <taxon>Eurotiomycetes</taxon>
        <taxon>Eurotiomycetidae</taxon>
        <taxon>Eurotiales</taxon>
        <taxon>Aspergillaceae</taxon>
        <taxon>Aspergillus</taxon>
        <taxon>Aspergillus subgen. Nidulantes</taxon>
    </lineage>
</organism>
<comment type="caution">
    <text evidence="1">The sequence shown here is derived from an EMBL/GenBank/DDBJ whole genome shotgun (WGS) entry which is preliminary data.</text>
</comment>
<gene>
    <name evidence="1" type="ORF">BJX66DRAFT_335847</name>
</gene>
<evidence type="ECO:0000313" key="1">
    <source>
        <dbReference type="EMBL" id="KAL2796604.1"/>
    </source>
</evidence>
<protein>
    <submittedName>
        <fullName evidence="1">Uncharacterized protein</fullName>
    </submittedName>
</protein>
<dbReference type="Proteomes" id="UP001610563">
    <property type="component" value="Unassembled WGS sequence"/>
</dbReference>
<keyword evidence="2" id="KW-1185">Reference proteome</keyword>
<reference evidence="1 2" key="1">
    <citation type="submission" date="2024-07" db="EMBL/GenBank/DDBJ databases">
        <title>Section-level genome sequencing and comparative genomics of Aspergillus sections Usti and Cavernicolus.</title>
        <authorList>
            <consortium name="Lawrence Berkeley National Laboratory"/>
            <person name="Nybo J.L."/>
            <person name="Vesth T.C."/>
            <person name="Theobald S."/>
            <person name="Frisvad J.C."/>
            <person name="Larsen T.O."/>
            <person name="Kjaerboelling I."/>
            <person name="Rothschild-Mancinelli K."/>
            <person name="Lyhne E.K."/>
            <person name="Kogle M.E."/>
            <person name="Barry K."/>
            <person name="Clum A."/>
            <person name="Na H."/>
            <person name="Ledsgaard L."/>
            <person name="Lin J."/>
            <person name="Lipzen A."/>
            <person name="Kuo A."/>
            <person name="Riley R."/>
            <person name="Mondo S."/>
            <person name="Labutti K."/>
            <person name="Haridas S."/>
            <person name="Pangalinan J."/>
            <person name="Salamov A.A."/>
            <person name="Simmons B.A."/>
            <person name="Magnuson J.K."/>
            <person name="Chen J."/>
            <person name="Drula E."/>
            <person name="Henrissat B."/>
            <person name="Wiebenga A."/>
            <person name="Lubbers R.J."/>
            <person name="Gomes A.C."/>
            <person name="Makela M.R."/>
            <person name="Stajich J."/>
            <person name="Grigoriev I.V."/>
            <person name="Mortensen U.H."/>
            <person name="De Vries R.P."/>
            <person name="Baker S.E."/>
            <person name="Andersen M.R."/>
        </authorList>
    </citation>
    <scope>NUCLEOTIDE SEQUENCE [LARGE SCALE GENOMIC DNA]</scope>
    <source>
        <strain evidence="1 2">CBS 209.92</strain>
    </source>
</reference>
<dbReference type="EMBL" id="JBFTWV010000025">
    <property type="protein sequence ID" value="KAL2796604.1"/>
    <property type="molecule type" value="Genomic_DNA"/>
</dbReference>
<accession>A0ABR4GD73</accession>
<evidence type="ECO:0000313" key="2">
    <source>
        <dbReference type="Proteomes" id="UP001610563"/>
    </source>
</evidence>
<name>A0ABR4GD73_9EURO</name>
<proteinExistence type="predicted"/>